<proteinExistence type="predicted"/>
<accession>A0AAW2EDA1</accession>
<organism evidence="1 2">
    <name type="scientific">Cardiocondyla obscurior</name>
    <dbReference type="NCBI Taxonomy" id="286306"/>
    <lineage>
        <taxon>Eukaryota</taxon>
        <taxon>Metazoa</taxon>
        <taxon>Ecdysozoa</taxon>
        <taxon>Arthropoda</taxon>
        <taxon>Hexapoda</taxon>
        <taxon>Insecta</taxon>
        <taxon>Pterygota</taxon>
        <taxon>Neoptera</taxon>
        <taxon>Endopterygota</taxon>
        <taxon>Hymenoptera</taxon>
        <taxon>Apocrita</taxon>
        <taxon>Aculeata</taxon>
        <taxon>Formicoidea</taxon>
        <taxon>Formicidae</taxon>
        <taxon>Myrmicinae</taxon>
        <taxon>Cardiocondyla</taxon>
    </lineage>
</organism>
<dbReference type="EMBL" id="JADYXP020000024">
    <property type="protein sequence ID" value="KAL0101679.1"/>
    <property type="molecule type" value="Genomic_DNA"/>
</dbReference>
<dbReference type="Proteomes" id="UP001430953">
    <property type="component" value="Unassembled WGS sequence"/>
</dbReference>
<gene>
    <name evidence="1" type="ORF">PUN28_019087</name>
</gene>
<name>A0AAW2EDA1_9HYME</name>
<sequence>MVLILPGLRPLTRAAFQYYVGTTSEGRRHRASVVIGGDVVVVVVVVARLRRGRCQAEKRRRVCTGARGDVPVYLLAARRFSRPVTELSSPHPAVATPAWRSDDGYYIVGANNERLRAPSSKQGCK</sequence>
<protein>
    <submittedName>
        <fullName evidence="1">Uncharacterized protein</fullName>
    </submittedName>
</protein>
<evidence type="ECO:0000313" key="2">
    <source>
        <dbReference type="Proteomes" id="UP001430953"/>
    </source>
</evidence>
<reference evidence="1 2" key="1">
    <citation type="submission" date="2023-03" db="EMBL/GenBank/DDBJ databases">
        <title>High recombination rates correlate with genetic variation in Cardiocondyla obscurior ants.</title>
        <authorList>
            <person name="Errbii M."/>
        </authorList>
    </citation>
    <scope>NUCLEOTIDE SEQUENCE [LARGE SCALE GENOMIC DNA]</scope>
    <source>
        <strain evidence="1">Alpha-2009</strain>
        <tissue evidence="1">Whole body</tissue>
    </source>
</reference>
<evidence type="ECO:0000313" key="1">
    <source>
        <dbReference type="EMBL" id="KAL0101679.1"/>
    </source>
</evidence>
<keyword evidence="2" id="KW-1185">Reference proteome</keyword>
<dbReference type="AlphaFoldDB" id="A0AAW2EDA1"/>
<comment type="caution">
    <text evidence="1">The sequence shown here is derived from an EMBL/GenBank/DDBJ whole genome shotgun (WGS) entry which is preliminary data.</text>
</comment>